<dbReference type="RefSeq" id="WP_309864723.1">
    <property type="nucleotide sequence ID" value="NZ_JAVDQG010000003.1"/>
</dbReference>
<proteinExistence type="predicted"/>
<feature type="signal peptide" evidence="2">
    <location>
        <begin position="1"/>
        <end position="27"/>
    </location>
</feature>
<evidence type="ECO:0000313" key="3">
    <source>
        <dbReference type="EMBL" id="MDR6225707.1"/>
    </source>
</evidence>
<accession>A0ABU1ILQ3</accession>
<organism evidence="3 4">
    <name type="scientific">Desmospora profundinema</name>
    <dbReference type="NCBI Taxonomy" id="1571184"/>
    <lineage>
        <taxon>Bacteria</taxon>
        <taxon>Bacillati</taxon>
        <taxon>Bacillota</taxon>
        <taxon>Bacilli</taxon>
        <taxon>Bacillales</taxon>
        <taxon>Thermoactinomycetaceae</taxon>
        <taxon>Desmospora</taxon>
    </lineage>
</organism>
<keyword evidence="3" id="KW-0378">Hydrolase</keyword>
<dbReference type="Gene3D" id="3.40.50.1820">
    <property type="entry name" value="alpha/beta hydrolase"/>
    <property type="match status" value="1"/>
</dbReference>
<dbReference type="GO" id="GO:0016787">
    <property type="term" value="F:hydrolase activity"/>
    <property type="evidence" value="ECO:0007669"/>
    <property type="project" value="UniProtKB-KW"/>
</dbReference>
<keyword evidence="4" id="KW-1185">Reference proteome</keyword>
<dbReference type="InterPro" id="IPR029058">
    <property type="entry name" value="AB_hydrolase_fold"/>
</dbReference>
<reference evidence="3 4" key="1">
    <citation type="submission" date="2023-07" db="EMBL/GenBank/DDBJ databases">
        <title>Genomic Encyclopedia of Type Strains, Phase IV (KMG-IV): sequencing the most valuable type-strain genomes for metagenomic binning, comparative biology and taxonomic classification.</title>
        <authorList>
            <person name="Goeker M."/>
        </authorList>
    </citation>
    <scope>NUCLEOTIDE SEQUENCE [LARGE SCALE GENOMIC DNA]</scope>
    <source>
        <strain evidence="3 4">DSM 45903</strain>
    </source>
</reference>
<evidence type="ECO:0000256" key="2">
    <source>
        <dbReference type="SAM" id="SignalP"/>
    </source>
</evidence>
<name>A0ABU1ILQ3_9BACL</name>
<evidence type="ECO:0000313" key="4">
    <source>
        <dbReference type="Proteomes" id="UP001185012"/>
    </source>
</evidence>
<dbReference type="InterPro" id="IPR002918">
    <property type="entry name" value="Lipase_EstA/Esterase_EstB"/>
</dbReference>
<protein>
    <submittedName>
        <fullName evidence="3">Triacylglycerol esterase/lipase EstA (Alpha/beta hydrolase family)</fullName>
    </submittedName>
</protein>
<keyword evidence="2" id="KW-0732">Signal</keyword>
<comment type="caution">
    <text evidence="3">The sequence shown here is derived from an EMBL/GenBank/DDBJ whole genome shotgun (WGS) entry which is preliminary data.</text>
</comment>
<sequence length="290" mass="30609">MNKYGGIILIFLLAFTFSIPGSGTAVASPSSALGGFLTEQGPPPPGANDPNCRPDEAHPVPVVLVPGTFETMAQNWAVLSPLLAEKGYCVYSLNYGYSHAGPATGPIEDSAEELKIFIDNVLQLTGAQKVSIVGHSQGGMMPRYYIKFLGGSKKVDNLIGLAPSNHGTTGLVGLSELTSTGSDLTSCAACLQQLAGSEFLKKLNEGNETPGRVSYTVVATRNDQVVVPYTSSFLSGTPNQVANITLQDYYPLNNIEHQGIAYDPDAFTFVMDALAHEGPADPERAVGLIK</sequence>
<evidence type="ECO:0000256" key="1">
    <source>
        <dbReference type="SAM" id="MobiDB-lite"/>
    </source>
</evidence>
<dbReference type="Proteomes" id="UP001185012">
    <property type="component" value="Unassembled WGS sequence"/>
</dbReference>
<feature type="chain" id="PRO_5045136474" evidence="2">
    <location>
        <begin position="28"/>
        <end position="290"/>
    </location>
</feature>
<dbReference type="PANTHER" id="PTHR37574:SF1">
    <property type="entry name" value="LIPASE B"/>
    <property type="match status" value="1"/>
</dbReference>
<dbReference type="PANTHER" id="PTHR37574">
    <property type="entry name" value="LIPASE B"/>
    <property type="match status" value="1"/>
</dbReference>
<feature type="region of interest" description="Disordered" evidence="1">
    <location>
        <begin position="35"/>
        <end position="55"/>
    </location>
</feature>
<dbReference type="SUPFAM" id="SSF53474">
    <property type="entry name" value="alpha/beta-Hydrolases"/>
    <property type="match status" value="1"/>
</dbReference>
<dbReference type="Pfam" id="PF01674">
    <property type="entry name" value="Lipase_2"/>
    <property type="match status" value="1"/>
</dbReference>
<dbReference type="InterPro" id="IPR053228">
    <property type="entry name" value="Stereospecific_Lipase"/>
</dbReference>
<dbReference type="EMBL" id="JAVDQG010000003">
    <property type="protein sequence ID" value="MDR6225707.1"/>
    <property type="molecule type" value="Genomic_DNA"/>
</dbReference>
<gene>
    <name evidence="3" type="ORF">JOE21_001705</name>
</gene>